<proteinExistence type="predicted"/>
<comment type="caution">
    <text evidence="1">The sequence shown here is derived from an EMBL/GenBank/DDBJ whole genome shotgun (WGS) entry which is preliminary data.</text>
</comment>
<evidence type="ECO:0000313" key="2">
    <source>
        <dbReference type="Proteomes" id="UP001186944"/>
    </source>
</evidence>
<dbReference type="Proteomes" id="UP001186944">
    <property type="component" value="Unassembled WGS sequence"/>
</dbReference>
<gene>
    <name evidence="1" type="ORF">FSP39_006701</name>
</gene>
<organism evidence="1 2">
    <name type="scientific">Pinctada imbricata</name>
    <name type="common">Atlantic pearl-oyster</name>
    <name type="synonym">Pinctada martensii</name>
    <dbReference type="NCBI Taxonomy" id="66713"/>
    <lineage>
        <taxon>Eukaryota</taxon>
        <taxon>Metazoa</taxon>
        <taxon>Spiralia</taxon>
        <taxon>Lophotrochozoa</taxon>
        <taxon>Mollusca</taxon>
        <taxon>Bivalvia</taxon>
        <taxon>Autobranchia</taxon>
        <taxon>Pteriomorphia</taxon>
        <taxon>Pterioida</taxon>
        <taxon>Pterioidea</taxon>
        <taxon>Pteriidae</taxon>
        <taxon>Pinctada</taxon>
    </lineage>
</organism>
<keyword evidence="2" id="KW-1185">Reference proteome</keyword>
<accession>A0AA88XVU3</accession>
<reference evidence="1" key="1">
    <citation type="submission" date="2019-08" db="EMBL/GenBank/DDBJ databases">
        <title>The improved chromosome-level genome for the pearl oyster Pinctada fucata martensii using PacBio sequencing and Hi-C.</title>
        <authorList>
            <person name="Zheng Z."/>
        </authorList>
    </citation>
    <scope>NUCLEOTIDE SEQUENCE</scope>
    <source>
        <strain evidence="1">ZZ-2019</strain>
        <tissue evidence="1">Adductor muscle</tissue>
    </source>
</reference>
<sequence length="253" mass="29046">MATQRRNPRARVFPRPKRGEPARIELNILRLDADGNSIHDGDIDQNVCDCFPQTSSRHIPSMLYDHINCPHNSTKHIQPAQNEVFAYPWTANTVTGRRKAKRRDVDEDSLASGRLSNIAEENYYPTPNVTRTAPPFAEVAHYSVERTRAPFSAPGDIRWENYMSQPRRAVSVPSLTGYVGNHQLHVDPQISTPYVQRSISRRPGSIKDRHFDGHYIDPKDGHVYKFKVKYGQNDIKAKRFQDDTIREEPEETN</sequence>
<protein>
    <submittedName>
        <fullName evidence="1">Uncharacterized protein</fullName>
    </submittedName>
</protein>
<dbReference type="EMBL" id="VSWD01000013">
    <property type="protein sequence ID" value="KAK3084012.1"/>
    <property type="molecule type" value="Genomic_DNA"/>
</dbReference>
<name>A0AA88XVU3_PINIB</name>
<evidence type="ECO:0000313" key="1">
    <source>
        <dbReference type="EMBL" id="KAK3084012.1"/>
    </source>
</evidence>
<dbReference type="AlphaFoldDB" id="A0AA88XVU3"/>